<organism evidence="6">
    <name type="scientific">hydrothermal vent metagenome</name>
    <dbReference type="NCBI Taxonomy" id="652676"/>
    <lineage>
        <taxon>unclassified sequences</taxon>
        <taxon>metagenomes</taxon>
        <taxon>ecological metagenomes</taxon>
    </lineage>
</organism>
<comment type="subcellular location">
    <subcellularLocation>
        <location evidence="1">Membrane</location>
        <topology evidence="1">Multi-pass membrane protein</topology>
    </subcellularLocation>
</comment>
<evidence type="ECO:0000256" key="4">
    <source>
        <dbReference type="ARBA" id="ARBA00023136"/>
    </source>
</evidence>
<evidence type="ECO:0000256" key="5">
    <source>
        <dbReference type="SAM" id="Phobius"/>
    </source>
</evidence>
<keyword evidence="4 5" id="KW-0472">Membrane</keyword>
<feature type="transmembrane region" description="Helical" evidence="5">
    <location>
        <begin position="209"/>
        <end position="230"/>
    </location>
</feature>
<reference evidence="6" key="1">
    <citation type="submission" date="2018-06" db="EMBL/GenBank/DDBJ databases">
        <authorList>
            <person name="Zhirakovskaya E."/>
        </authorList>
    </citation>
    <scope>NUCLEOTIDE SEQUENCE</scope>
</reference>
<protein>
    <submittedName>
        <fullName evidence="6">Zinc transporter, ZIP family</fullName>
    </submittedName>
</protein>
<feature type="transmembrane region" description="Helical" evidence="5">
    <location>
        <begin position="69"/>
        <end position="86"/>
    </location>
</feature>
<evidence type="ECO:0000256" key="3">
    <source>
        <dbReference type="ARBA" id="ARBA00022989"/>
    </source>
</evidence>
<evidence type="ECO:0000256" key="2">
    <source>
        <dbReference type="ARBA" id="ARBA00022692"/>
    </source>
</evidence>
<feature type="transmembrane region" description="Helical" evidence="5">
    <location>
        <begin position="182"/>
        <end position="203"/>
    </location>
</feature>
<dbReference type="InterPro" id="IPR003689">
    <property type="entry name" value="ZIP"/>
</dbReference>
<gene>
    <name evidence="6" type="ORF">MNBD_GAMMA22-1399</name>
</gene>
<dbReference type="GO" id="GO:0046873">
    <property type="term" value="F:metal ion transmembrane transporter activity"/>
    <property type="evidence" value="ECO:0007669"/>
    <property type="project" value="InterPro"/>
</dbReference>
<dbReference type="EMBL" id="UOFS01000039">
    <property type="protein sequence ID" value="VAW98999.1"/>
    <property type="molecule type" value="Genomic_DNA"/>
</dbReference>
<sequence length="265" mass="28554">MNELFWIILFSLLSGLLSVLAAALFLILPTKYRNKAIPHFVSFATGALLGAAFLALIPHALDNPTIVDVHNIGLTILLGVLLFFVLEKFVLWRHCHSHDCEAHVHSTELSNDDAERHAAGTLIIIGDAIHNFVDGVLIAAAFLTDFHLGVVTSVAVAAHEIPQEIGDFAILLQSGYNRLSAFFYNILASLATVIGALLAYFSLASANHILPYVLALAAASFIYIAVADLIPGLHKRLQVTASIQQVVIIAVGVVVIYLVHSTLHA</sequence>
<accession>A0A3B1AKX1</accession>
<dbReference type="PANTHER" id="PTHR16950">
    <property type="entry name" value="ZINC TRANSPORTER SLC39A7 HISTIDINE-RICH MEMBRANE PROTEIN KE4"/>
    <property type="match status" value="1"/>
</dbReference>
<evidence type="ECO:0000256" key="1">
    <source>
        <dbReference type="ARBA" id="ARBA00004141"/>
    </source>
</evidence>
<feature type="transmembrane region" description="Helical" evidence="5">
    <location>
        <begin position="6"/>
        <end position="28"/>
    </location>
</feature>
<feature type="transmembrane region" description="Helical" evidence="5">
    <location>
        <begin position="40"/>
        <end position="57"/>
    </location>
</feature>
<keyword evidence="3 5" id="KW-1133">Transmembrane helix</keyword>
<keyword evidence="2 5" id="KW-0812">Transmembrane</keyword>
<dbReference type="AlphaFoldDB" id="A0A3B1AKX1"/>
<dbReference type="GO" id="GO:0016020">
    <property type="term" value="C:membrane"/>
    <property type="evidence" value="ECO:0007669"/>
    <property type="project" value="UniProtKB-SubCell"/>
</dbReference>
<dbReference type="PANTHER" id="PTHR16950:SF16">
    <property type="entry name" value="ZINC TRANSPORTER ZIP13"/>
    <property type="match status" value="1"/>
</dbReference>
<evidence type="ECO:0000313" key="6">
    <source>
        <dbReference type="EMBL" id="VAW98999.1"/>
    </source>
</evidence>
<dbReference type="Pfam" id="PF02535">
    <property type="entry name" value="Zip"/>
    <property type="match status" value="1"/>
</dbReference>
<feature type="transmembrane region" description="Helical" evidence="5">
    <location>
        <begin position="242"/>
        <end position="260"/>
    </location>
</feature>
<name>A0A3B1AKX1_9ZZZZ</name>
<proteinExistence type="predicted"/>